<dbReference type="AlphaFoldDB" id="A0A183P8Y0"/>
<proteinExistence type="predicted"/>
<reference evidence="1 2" key="1">
    <citation type="submission" date="2018-11" db="EMBL/GenBank/DDBJ databases">
        <authorList>
            <consortium name="Pathogen Informatics"/>
        </authorList>
    </citation>
    <scope>NUCLEOTIDE SEQUENCE [LARGE SCALE GENOMIC DNA]</scope>
    <source>
        <strain>Denwood</strain>
        <strain evidence="2">Zambia</strain>
    </source>
</reference>
<protein>
    <submittedName>
        <fullName evidence="1">Uncharacterized protein</fullName>
    </submittedName>
</protein>
<evidence type="ECO:0000313" key="1">
    <source>
        <dbReference type="EMBL" id="VDP56095.1"/>
    </source>
</evidence>
<sequence length="50" mass="5533">MINYTLTCFSNKIKGDFNTSLPGVLRHSNSKFPNLITSPCFIILSTLTPS</sequence>
<organism evidence="1 2">
    <name type="scientific">Schistosoma mattheei</name>
    <dbReference type="NCBI Taxonomy" id="31246"/>
    <lineage>
        <taxon>Eukaryota</taxon>
        <taxon>Metazoa</taxon>
        <taxon>Spiralia</taxon>
        <taxon>Lophotrochozoa</taxon>
        <taxon>Platyhelminthes</taxon>
        <taxon>Trematoda</taxon>
        <taxon>Digenea</taxon>
        <taxon>Strigeidida</taxon>
        <taxon>Schistosomatoidea</taxon>
        <taxon>Schistosomatidae</taxon>
        <taxon>Schistosoma</taxon>
    </lineage>
</organism>
<dbReference type="Proteomes" id="UP000269396">
    <property type="component" value="Unassembled WGS sequence"/>
</dbReference>
<accession>A0A183P8Y0</accession>
<keyword evidence="2" id="KW-1185">Reference proteome</keyword>
<name>A0A183P8Y0_9TREM</name>
<dbReference type="EMBL" id="UZAL01030896">
    <property type="protein sequence ID" value="VDP56095.1"/>
    <property type="molecule type" value="Genomic_DNA"/>
</dbReference>
<evidence type="ECO:0000313" key="2">
    <source>
        <dbReference type="Proteomes" id="UP000269396"/>
    </source>
</evidence>
<gene>
    <name evidence="1" type="ORF">SMTD_LOCUS10816</name>
</gene>